<evidence type="ECO:0000313" key="12">
    <source>
        <dbReference type="EMBL" id="MDG9699714.1"/>
    </source>
</evidence>
<comment type="pathway">
    <text evidence="10">Cell wall biogenesis; peptidoglycan recycling.</text>
</comment>
<gene>
    <name evidence="10 12" type="primary">nagZ</name>
    <name evidence="12" type="ORF">QB898_08330</name>
</gene>
<dbReference type="PANTHER" id="PTHR30480">
    <property type="entry name" value="BETA-HEXOSAMINIDASE-RELATED"/>
    <property type="match status" value="1"/>
</dbReference>
<dbReference type="Pfam" id="PF00933">
    <property type="entry name" value="Glyco_hydro_3"/>
    <property type="match status" value="1"/>
</dbReference>
<dbReference type="NCBIfam" id="NF003740">
    <property type="entry name" value="PRK05337.1"/>
    <property type="match status" value="1"/>
</dbReference>
<dbReference type="EMBL" id="JARVII010000015">
    <property type="protein sequence ID" value="MDG9699714.1"/>
    <property type="molecule type" value="Genomic_DNA"/>
</dbReference>
<comment type="caution">
    <text evidence="12">The sequence shown here is derived from an EMBL/GenBank/DDBJ whole genome shotgun (WGS) entry which is preliminary data.</text>
</comment>
<dbReference type="PANTHER" id="PTHR30480:SF13">
    <property type="entry name" value="BETA-HEXOSAMINIDASE"/>
    <property type="match status" value="1"/>
</dbReference>
<evidence type="ECO:0000259" key="11">
    <source>
        <dbReference type="Pfam" id="PF00933"/>
    </source>
</evidence>
<comment type="subcellular location">
    <subcellularLocation>
        <location evidence="10">Cytoplasm</location>
    </subcellularLocation>
</comment>
<feature type="binding site" evidence="10">
    <location>
        <begin position="168"/>
        <end position="169"/>
    </location>
    <ligand>
        <name>substrate</name>
    </ligand>
</feature>
<dbReference type="InterPro" id="IPR036962">
    <property type="entry name" value="Glyco_hydro_3_N_sf"/>
</dbReference>
<evidence type="ECO:0000313" key="13">
    <source>
        <dbReference type="Proteomes" id="UP001237156"/>
    </source>
</evidence>
<accession>A0AAW6RLG3</accession>
<feature type="binding site" evidence="10">
    <location>
        <position position="138"/>
    </location>
    <ligand>
        <name>substrate</name>
    </ligand>
</feature>
<dbReference type="EC" id="3.2.1.52" evidence="10"/>
<dbReference type="Proteomes" id="UP001237156">
    <property type="component" value="Unassembled WGS sequence"/>
</dbReference>
<keyword evidence="3 10" id="KW-0132">Cell division</keyword>
<keyword evidence="8 10" id="KW-0131">Cell cycle</keyword>
<dbReference type="GO" id="GO:0051301">
    <property type="term" value="P:cell division"/>
    <property type="evidence" value="ECO:0007669"/>
    <property type="project" value="UniProtKB-KW"/>
</dbReference>
<feature type="domain" description="Glycoside hydrolase family 3 N-terminal" evidence="11">
    <location>
        <begin position="14"/>
        <end position="301"/>
    </location>
</feature>
<dbReference type="GO" id="GO:0005975">
    <property type="term" value="P:carbohydrate metabolic process"/>
    <property type="evidence" value="ECO:0007669"/>
    <property type="project" value="InterPro"/>
</dbReference>
<dbReference type="GO" id="GO:0009252">
    <property type="term" value="P:peptidoglycan biosynthetic process"/>
    <property type="evidence" value="ECO:0007669"/>
    <property type="project" value="UniProtKB-KW"/>
</dbReference>
<evidence type="ECO:0000256" key="10">
    <source>
        <dbReference type="HAMAP-Rule" id="MF_00364"/>
    </source>
</evidence>
<dbReference type="SUPFAM" id="SSF51445">
    <property type="entry name" value="(Trans)glycosidases"/>
    <property type="match status" value="1"/>
</dbReference>
<keyword evidence="4 10" id="KW-0378">Hydrolase</keyword>
<dbReference type="GO" id="GO:0005737">
    <property type="term" value="C:cytoplasm"/>
    <property type="evidence" value="ECO:0007669"/>
    <property type="project" value="UniProtKB-SubCell"/>
</dbReference>
<keyword evidence="9 10" id="KW-0961">Cell wall biogenesis/degradation</keyword>
<protein>
    <recommendedName>
        <fullName evidence="10">Beta-hexosaminidase</fullName>
        <ecNumber evidence="10">3.2.1.52</ecNumber>
    </recommendedName>
    <alternativeName>
        <fullName evidence="10">Beta-N-acetylhexosaminidase</fullName>
    </alternativeName>
    <alternativeName>
        <fullName evidence="10">N-acetyl-beta-glucosaminidase</fullName>
    </alternativeName>
</protein>
<evidence type="ECO:0000256" key="2">
    <source>
        <dbReference type="ARBA" id="ARBA00022490"/>
    </source>
</evidence>
<evidence type="ECO:0000256" key="1">
    <source>
        <dbReference type="ARBA" id="ARBA00001231"/>
    </source>
</evidence>
<keyword evidence="7 10" id="KW-0326">Glycosidase</keyword>
<dbReference type="GO" id="GO:0008360">
    <property type="term" value="P:regulation of cell shape"/>
    <property type="evidence" value="ECO:0007669"/>
    <property type="project" value="UniProtKB-KW"/>
</dbReference>
<dbReference type="InterPro" id="IPR022956">
    <property type="entry name" value="Beta_hexosaminidase_bac"/>
</dbReference>
<evidence type="ECO:0000256" key="8">
    <source>
        <dbReference type="ARBA" id="ARBA00023306"/>
    </source>
</evidence>
<evidence type="ECO:0000256" key="5">
    <source>
        <dbReference type="ARBA" id="ARBA00022960"/>
    </source>
</evidence>
<dbReference type="GO" id="GO:0071555">
    <property type="term" value="P:cell wall organization"/>
    <property type="evidence" value="ECO:0007669"/>
    <property type="project" value="UniProtKB-KW"/>
</dbReference>
<dbReference type="InterPro" id="IPR001764">
    <property type="entry name" value="Glyco_hydro_3_N"/>
</dbReference>
<dbReference type="HAMAP" id="MF_00364">
    <property type="entry name" value="NagZ"/>
    <property type="match status" value="1"/>
</dbReference>
<sequence>MPHAPLIIDIAGAALTAEDRRRIAHPLTGGVILFTRNWQSRQQIAALTAAIRAIRPDALIAIDHEGGRVQRFREGGFTPLPPMRALGRLWEEDALQALAAATACGYVLAAELRACGIDLSFTPVLDLDWGRSAVIGDRALHPQPQAAAQLAKSLLHGLLLAGMKGCGKHFPGHGYTQADSHTHLPQDGRPLAELLQADAAPYGWLGLALPAVMPAHVIYPQVDERPAGFSPYWLQDVLRGLLGFDGAIVSDDLGMAAARQMQGRQLTHAEAACAALNAGCDLALLCNQCLDGGAALDAALEGLQAARGVHWQPRAASEARRRALLPAFDAPDWAALMAQPAYQQALSLVEKLAARRG</sequence>
<evidence type="ECO:0000256" key="7">
    <source>
        <dbReference type="ARBA" id="ARBA00023295"/>
    </source>
</evidence>
<feature type="binding site" evidence="10">
    <location>
        <position position="63"/>
    </location>
    <ligand>
        <name>substrate</name>
    </ligand>
</feature>
<dbReference type="AlphaFoldDB" id="A0AAW6RLG3"/>
<dbReference type="InterPro" id="IPR050226">
    <property type="entry name" value="NagZ_Beta-hexosaminidase"/>
</dbReference>
<keyword evidence="6 10" id="KW-0573">Peptidoglycan synthesis</keyword>
<evidence type="ECO:0000256" key="6">
    <source>
        <dbReference type="ARBA" id="ARBA00022984"/>
    </source>
</evidence>
<evidence type="ECO:0000256" key="3">
    <source>
        <dbReference type="ARBA" id="ARBA00022618"/>
    </source>
</evidence>
<evidence type="ECO:0000256" key="4">
    <source>
        <dbReference type="ARBA" id="ARBA00022801"/>
    </source>
</evidence>
<reference evidence="12 13" key="1">
    <citation type="submission" date="2023-04" db="EMBL/GenBank/DDBJ databases">
        <title>Ottowia paracancer sp. nov., isolated from human stomach.</title>
        <authorList>
            <person name="Song Y."/>
        </authorList>
    </citation>
    <scope>NUCLEOTIDE SEQUENCE [LARGE SCALE GENOMIC DNA]</scope>
    <source>
        <strain evidence="12 13">10c7w1</strain>
    </source>
</reference>
<keyword evidence="5 10" id="KW-0133">Cell shape</keyword>
<dbReference type="RefSeq" id="WP_279524557.1">
    <property type="nucleotide sequence ID" value="NZ_JARVII010000015.1"/>
</dbReference>
<feature type="active site" description="Proton donor/acceptor" evidence="10">
    <location>
        <position position="181"/>
    </location>
</feature>
<evidence type="ECO:0000256" key="9">
    <source>
        <dbReference type="ARBA" id="ARBA00023316"/>
    </source>
</evidence>
<feature type="site" description="Important for catalytic activity" evidence="10">
    <location>
        <position position="179"/>
    </location>
</feature>
<keyword evidence="2 10" id="KW-0963">Cytoplasm</keyword>
<feature type="active site" description="Nucleophile" evidence="10">
    <location>
        <position position="251"/>
    </location>
</feature>
<dbReference type="Gene3D" id="3.20.20.300">
    <property type="entry name" value="Glycoside hydrolase, family 3, N-terminal domain"/>
    <property type="match status" value="1"/>
</dbReference>
<dbReference type="InterPro" id="IPR017853">
    <property type="entry name" value="GH"/>
</dbReference>
<keyword evidence="13" id="KW-1185">Reference proteome</keyword>
<proteinExistence type="inferred from homology"/>
<dbReference type="GO" id="GO:0009254">
    <property type="term" value="P:peptidoglycan turnover"/>
    <property type="evidence" value="ECO:0007669"/>
    <property type="project" value="UniProtKB-UniRule"/>
</dbReference>
<comment type="catalytic activity">
    <reaction evidence="1 10">
        <text>Hydrolysis of terminal non-reducing N-acetyl-D-hexosamine residues in N-acetyl-beta-D-hexosaminides.</text>
        <dbReference type="EC" id="3.2.1.52"/>
    </reaction>
</comment>
<comment type="similarity">
    <text evidence="10">Belongs to the glycosyl hydrolase 3 family. NagZ subfamily.</text>
</comment>
<feature type="binding site" evidence="10">
    <location>
        <position position="71"/>
    </location>
    <ligand>
        <name>substrate</name>
    </ligand>
</feature>
<dbReference type="GO" id="GO:0004563">
    <property type="term" value="F:beta-N-acetylhexosaminidase activity"/>
    <property type="evidence" value="ECO:0007669"/>
    <property type="project" value="UniProtKB-UniRule"/>
</dbReference>
<name>A0AAW6RLG3_9BURK</name>
<comment type="function">
    <text evidence="10">Plays a role in peptidoglycan recycling by cleaving the terminal beta-1,4-linked N-acetylglucosamine (GlcNAc) from peptide-linked peptidoglycan fragments, giving rise to free GlcNAc, anhydro-N-acetylmuramic acid and anhydro-N-acetylmuramic acid-linked peptides.</text>
</comment>
<organism evidence="12 13">
    <name type="scientific">Ottowia cancrivicina</name>
    <dbReference type="NCBI Taxonomy" id="3040346"/>
    <lineage>
        <taxon>Bacteria</taxon>
        <taxon>Pseudomonadati</taxon>
        <taxon>Pseudomonadota</taxon>
        <taxon>Betaproteobacteria</taxon>
        <taxon>Burkholderiales</taxon>
        <taxon>Comamonadaceae</taxon>
        <taxon>Ottowia</taxon>
    </lineage>
</organism>